<organism evidence="1 2">
    <name type="scientific">Plakobranchus ocellatus</name>
    <dbReference type="NCBI Taxonomy" id="259542"/>
    <lineage>
        <taxon>Eukaryota</taxon>
        <taxon>Metazoa</taxon>
        <taxon>Spiralia</taxon>
        <taxon>Lophotrochozoa</taxon>
        <taxon>Mollusca</taxon>
        <taxon>Gastropoda</taxon>
        <taxon>Heterobranchia</taxon>
        <taxon>Euthyneura</taxon>
        <taxon>Panpulmonata</taxon>
        <taxon>Sacoglossa</taxon>
        <taxon>Placobranchoidea</taxon>
        <taxon>Plakobranchidae</taxon>
        <taxon>Plakobranchus</taxon>
    </lineage>
</organism>
<name>A0AAV3Z267_9GAST</name>
<protein>
    <submittedName>
        <fullName evidence="1">Uncharacterized protein</fullName>
    </submittedName>
</protein>
<evidence type="ECO:0000313" key="2">
    <source>
        <dbReference type="Proteomes" id="UP000735302"/>
    </source>
</evidence>
<gene>
    <name evidence="1" type="ORF">PoB_001516600</name>
</gene>
<dbReference type="EMBL" id="BLXT01001861">
    <property type="protein sequence ID" value="GFN88660.1"/>
    <property type="molecule type" value="Genomic_DNA"/>
</dbReference>
<sequence length="143" mass="16143">MLNDVGLPTLVSYGSVEAALSTALSLLIRALQATLQRQLHRHLPGGELPGLSSEVRAQAPSGTIASERSSGMADVAWKRAFRIVFESPEDLNEKWNSWDVIEKSNQTKRRHLISHQSSLEISYQWAYKTFESFLQKSFHFKVE</sequence>
<evidence type="ECO:0000313" key="1">
    <source>
        <dbReference type="EMBL" id="GFN88660.1"/>
    </source>
</evidence>
<proteinExistence type="predicted"/>
<accession>A0AAV3Z267</accession>
<reference evidence="1 2" key="1">
    <citation type="journal article" date="2021" name="Elife">
        <title>Chloroplast acquisition without the gene transfer in kleptoplastic sea slugs, Plakobranchus ocellatus.</title>
        <authorList>
            <person name="Maeda T."/>
            <person name="Takahashi S."/>
            <person name="Yoshida T."/>
            <person name="Shimamura S."/>
            <person name="Takaki Y."/>
            <person name="Nagai Y."/>
            <person name="Toyoda A."/>
            <person name="Suzuki Y."/>
            <person name="Arimoto A."/>
            <person name="Ishii H."/>
            <person name="Satoh N."/>
            <person name="Nishiyama T."/>
            <person name="Hasebe M."/>
            <person name="Maruyama T."/>
            <person name="Minagawa J."/>
            <person name="Obokata J."/>
            <person name="Shigenobu S."/>
        </authorList>
    </citation>
    <scope>NUCLEOTIDE SEQUENCE [LARGE SCALE GENOMIC DNA]</scope>
</reference>
<dbReference type="AlphaFoldDB" id="A0AAV3Z267"/>
<keyword evidence="2" id="KW-1185">Reference proteome</keyword>
<dbReference type="Proteomes" id="UP000735302">
    <property type="component" value="Unassembled WGS sequence"/>
</dbReference>
<comment type="caution">
    <text evidence="1">The sequence shown here is derived from an EMBL/GenBank/DDBJ whole genome shotgun (WGS) entry which is preliminary data.</text>
</comment>